<dbReference type="PANTHER" id="PTHR34596">
    <property type="entry name" value="CHITOPORIN"/>
    <property type="match status" value="1"/>
</dbReference>
<keyword evidence="2" id="KW-0813">Transport</keyword>
<dbReference type="InParanoid" id="D4H265"/>
<dbReference type="OrthoDB" id="6759120at2"/>
<dbReference type="Proteomes" id="UP000002012">
    <property type="component" value="Chromosome"/>
</dbReference>
<feature type="signal peptide" evidence="4">
    <location>
        <begin position="1"/>
        <end position="19"/>
    </location>
</feature>
<dbReference type="HOGENOM" id="CLU_052660_1_0_0"/>
<comment type="similarity">
    <text evidence="1">Belongs to the outer membrane porin (Opr) (TC 1.B.25) family.</text>
</comment>
<dbReference type="Gene3D" id="2.40.160.10">
    <property type="entry name" value="Porin"/>
    <property type="match status" value="1"/>
</dbReference>
<dbReference type="PaxDb" id="522772-Dacet_2093"/>
<protein>
    <submittedName>
        <fullName evidence="5">Outer membrane porin</fullName>
    </submittedName>
</protein>
<gene>
    <name evidence="5" type="ordered locus">Dacet_2093</name>
</gene>
<dbReference type="InterPro" id="IPR023614">
    <property type="entry name" value="Porin_dom_sf"/>
</dbReference>
<dbReference type="PANTHER" id="PTHR34596:SF2">
    <property type="entry name" value="CHITOPORIN"/>
    <property type="match status" value="1"/>
</dbReference>
<evidence type="ECO:0000256" key="2">
    <source>
        <dbReference type="ARBA" id="ARBA00022448"/>
    </source>
</evidence>
<dbReference type="KEGG" id="dap:Dacet_2093"/>
<dbReference type="Pfam" id="PF03573">
    <property type="entry name" value="OprD"/>
    <property type="match status" value="1"/>
</dbReference>
<dbReference type="STRING" id="522772.Dacet_2093"/>
<evidence type="ECO:0000256" key="3">
    <source>
        <dbReference type="ARBA" id="ARBA00022729"/>
    </source>
</evidence>
<dbReference type="AlphaFoldDB" id="D4H265"/>
<evidence type="ECO:0000256" key="4">
    <source>
        <dbReference type="SAM" id="SignalP"/>
    </source>
</evidence>
<accession>D4H265</accession>
<reference evidence="5 6" key="1">
    <citation type="journal article" date="2010" name="Stand. Genomic Sci.">
        <title>Complete genome sequence of Denitrovibrio acetiphilus type strain (N2460).</title>
        <authorList>
            <person name="Kiss H."/>
            <person name="Lang E."/>
            <person name="Lapidus A."/>
            <person name="Copeland A."/>
            <person name="Nolan M."/>
            <person name="Glavina Del Rio T."/>
            <person name="Chen F."/>
            <person name="Lucas S."/>
            <person name="Tice H."/>
            <person name="Cheng J.F."/>
            <person name="Han C."/>
            <person name="Goodwin L."/>
            <person name="Pitluck S."/>
            <person name="Liolios K."/>
            <person name="Pati A."/>
            <person name="Ivanova N."/>
            <person name="Mavromatis K."/>
            <person name="Chen A."/>
            <person name="Palaniappan K."/>
            <person name="Land M."/>
            <person name="Hauser L."/>
            <person name="Chang Y.J."/>
            <person name="Jeffries C.D."/>
            <person name="Detter J.C."/>
            <person name="Brettin T."/>
            <person name="Spring S."/>
            <person name="Rohde M."/>
            <person name="Goker M."/>
            <person name="Woyke T."/>
            <person name="Bristow J."/>
            <person name="Eisen J.A."/>
            <person name="Markowitz V."/>
            <person name="Hugenholtz P."/>
            <person name="Kyrpides N.C."/>
            <person name="Klenk H.P."/>
        </authorList>
    </citation>
    <scope>NUCLEOTIDE SEQUENCE [LARGE SCALE GENOMIC DNA]</scope>
    <source>
        <strain evidence="6">DSM 12809 / NBRC 114555 / N2460</strain>
    </source>
</reference>
<evidence type="ECO:0000313" key="5">
    <source>
        <dbReference type="EMBL" id="ADD68856.1"/>
    </source>
</evidence>
<dbReference type="eggNOG" id="COG3203">
    <property type="taxonomic scope" value="Bacteria"/>
</dbReference>
<keyword evidence="3 4" id="KW-0732">Signal</keyword>
<dbReference type="InterPro" id="IPR005318">
    <property type="entry name" value="OM_porin_bac"/>
</dbReference>
<evidence type="ECO:0000313" key="6">
    <source>
        <dbReference type="Proteomes" id="UP000002012"/>
    </source>
</evidence>
<dbReference type="RefSeq" id="WP_013011360.1">
    <property type="nucleotide sequence ID" value="NC_013943.1"/>
</dbReference>
<name>D4H265_DENA2</name>
<dbReference type="GO" id="GO:0016020">
    <property type="term" value="C:membrane"/>
    <property type="evidence" value="ECO:0007669"/>
    <property type="project" value="InterPro"/>
</dbReference>
<dbReference type="GO" id="GO:0015288">
    <property type="term" value="F:porin activity"/>
    <property type="evidence" value="ECO:0007669"/>
    <property type="project" value="TreeGrafter"/>
</dbReference>
<evidence type="ECO:0000256" key="1">
    <source>
        <dbReference type="ARBA" id="ARBA00009075"/>
    </source>
</evidence>
<keyword evidence="6" id="KW-1185">Reference proteome</keyword>
<proteinExistence type="inferred from homology"/>
<sequence length="406" mass="45598" precursor="true">MRLLCILIFVIITSFASYAADNLGQAFSQGTLRGELRTFYFDRDFDSSTEREDFATGTLLYYKTAPLQGISLGLAFASSNNVVVDNDKDVYGLVGRDSDGNHDSYAKLQEYYIQGEWFNTVIKYGAQEIFTPFANVHDIRMTPKTYKGLSVINNSINGLTLSGYYLTGFRGWSDENFMTMTESAGSTEGDDNALWIGGIKYKIPTKIVKATVEGWEYYLDDVVQTTFLRANVDKTFGDYNLQFTPSFLTQKSNGDEYAGDIDSTHYGFNTSVSAYGVSLTGFYAKTEDGSIFAPWGDEKVIIQQVLAADREDEKAYAVKLAYNFKALGLAGLDAYVFHSIYDTPESGSTASSDFDETDFSLQYKFDENSPLKGLSVRVRYAIINKDTEEDFNDFRVYIKYSFALRK</sequence>
<dbReference type="EMBL" id="CP001968">
    <property type="protein sequence ID" value="ADD68856.1"/>
    <property type="molecule type" value="Genomic_DNA"/>
</dbReference>
<feature type="chain" id="PRO_5003058177" evidence="4">
    <location>
        <begin position="20"/>
        <end position="406"/>
    </location>
</feature>
<organism evidence="5 6">
    <name type="scientific">Denitrovibrio acetiphilus (strain DSM 12809 / NBRC 114555 / N2460)</name>
    <dbReference type="NCBI Taxonomy" id="522772"/>
    <lineage>
        <taxon>Bacteria</taxon>
        <taxon>Pseudomonadati</taxon>
        <taxon>Deferribacterota</taxon>
        <taxon>Deferribacteres</taxon>
        <taxon>Deferribacterales</taxon>
        <taxon>Geovibrionaceae</taxon>
        <taxon>Denitrovibrio</taxon>
    </lineage>
</organism>